<evidence type="ECO:0000256" key="1">
    <source>
        <dbReference type="SAM" id="MobiDB-lite"/>
    </source>
</evidence>
<feature type="region of interest" description="Disordered" evidence="1">
    <location>
        <begin position="1"/>
        <end position="24"/>
    </location>
</feature>
<accession>A0A918VI24</accession>
<proteinExistence type="predicted"/>
<gene>
    <name evidence="2" type="ORF">GCM10008090_10070</name>
</gene>
<name>A0A918VI24_9GAMM</name>
<sequence>MGVQQETPNKKLKVGVQQETTSNNKLHNKKLKVGVQQETNKKLVQARNRLVKVQLIYG</sequence>
<dbReference type="AlphaFoldDB" id="A0A918VI24"/>
<reference evidence="2" key="1">
    <citation type="journal article" date="2014" name="Int. J. Syst. Evol. Microbiol.">
        <title>Complete genome sequence of Corynebacterium casei LMG S-19264T (=DSM 44701T), isolated from a smear-ripened cheese.</title>
        <authorList>
            <consortium name="US DOE Joint Genome Institute (JGI-PGF)"/>
            <person name="Walter F."/>
            <person name="Albersmeier A."/>
            <person name="Kalinowski J."/>
            <person name="Ruckert C."/>
        </authorList>
    </citation>
    <scope>NUCLEOTIDE SEQUENCE</scope>
    <source>
        <strain evidence="2">KCTC 12711</strain>
    </source>
</reference>
<protein>
    <submittedName>
        <fullName evidence="2">Uncharacterized protein</fullName>
    </submittedName>
</protein>
<evidence type="ECO:0000313" key="3">
    <source>
        <dbReference type="Proteomes" id="UP000614811"/>
    </source>
</evidence>
<organism evidence="2 3">
    <name type="scientific">Arenicella chitinivorans</name>
    <dbReference type="NCBI Taxonomy" id="1329800"/>
    <lineage>
        <taxon>Bacteria</taxon>
        <taxon>Pseudomonadati</taxon>
        <taxon>Pseudomonadota</taxon>
        <taxon>Gammaproteobacteria</taxon>
        <taxon>Arenicellales</taxon>
        <taxon>Arenicellaceae</taxon>
        <taxon>Arenicella</taxon>
    </lineage>
</organism>
<keyword evidence="3" id="KW-1185">Reference proteome</keyword>
<reference evidence="2" key="2">
    <citation type="submission" date="2020-09" db="EMBL/GenBank/DDBJ databases">
        <authorList>
            <person name="Sun Q."/>
            <person name="Kim S."/>
        </authorList>
    </citation>
    <scope>NUCLEOTIDE SEQUENCE</scope>
    <source>
        <strain evidence="2">KCTC 12711</strain>
    </source>
</reference>
<dbReference type="EMBL" id="BMXA01000002">
    <property type="protein sequence ID" value="GHA03102.1"/>
    <property type="molecule type" value="Genomic_DNA"/>
</dbReference>
<dbReference type="Proteomes" id="UP000614811">
    <property type="component" value="Unassembled WGS sequence"/>
</dbReference>
<evidence type="ECO:0000313" key="2">
    <source>
        <dbReference type="EMBL" id="GHA03102.1"/>
    </source>
</evidence>
<comment type="caution">
    <text evidence="2">The sequence shown here is derived from an EMBL/GenBank/DDBJ whole genome shotgun (WGS) entry which is preliminary data.</text>
</comment>